<dbReference type="HOGENOM" id="CLU_2200854_0_0_1"/>
<name>A0A072V2M7_MEDTR</name>
<sequence length="108" mass="12911">MKLKKINDEVLTSLYDGGKPPSYLFESLLHFAHQTFYFIFNSFLRQVFVFFIFLVIKIDYSNLSQSIIVMNYFVECTIFFIYLLSKIDCFFFSSFDSYVFVVLENARH</sequence>
<dbReference type="EnsemblPlants" id="KEH36117">
    <property type="protein sequence ID" value="KEH36117"/>
    <property type="gene ID" value="MTR_3g111105"/>
</dbReference>
<evidence type="ECO:0000256" key="1">
    <source>
        <dbReference type="SAM" id="Phobius"/>
    </source>
</evidence>
<dbReference type="Proteomes" id="UP000002051">
    <property type="component" value="Chromosome 3"/>
</dbReference>
<reference evidence="3" key="3">
    <citation type="submission" date="2015-04" db="UniProtKB">
        <authorList>
            <consortium name="EnsemblPlants"/>
        </authorList>
    </citation>
    <scope>IDENTIFICATION</scope>
    <source>
        <strain evidence="3">cv. Jemalong A17</strain>
    </source>
</reference>
<evidence type="ECO:0000313" key="4">
    <source>
        <dbReference type="Proteomes" id="UP000002051"/>
    </source>
</evidence>
<gene>
    <name evidence="2" type="ordered locus">MTR_3g111105</name>
</gene>
<protein>
    <submittedName>
        <fullName evidence="2">Transmembrane protein, putative</fullName>
    </submittedName>
</protein>
<reference evidence="2 4" key="1">
    <citation type="journal article" date="2011" name="Nature">
        <title>The Medicago genome provides insight into the evolution of rhizobial symbioses.</title>
        <authorList>
            <person name="Young N.D."/>
            <person name="Debelle F."/>
            <person name="Oldroyd G.E."/>
            <person name="Geurts R."/>
            <person name="Cannon S.B."/>
            <person name="Udvardi M.K."/>
            <person name="Benedito V.A."/>
            <person name="Mayer K.F."/>
            <person name="Gouzy J."/>
            <person name="Schoof H."/>
            <person name="Van de Peer Y."/>
            <person name="Proost S."/>
            <person name="Cook D.R."/>
            <person name="Meyers B.C."/>
            <person name="Spannagl M."/>
            <person name="Cheung F."/>
            <person name="De Mita S."/>
            <person name="Krishnakumar V."/>
            <person name="Gundlach H."/>
            <person name="Zhou S."/>
            <person name="Mudge J."/>
            <person name="Bharti A.K."/>
            <person name="Murray J.D."/>
            <person name="Naoumkina M.A."/>
            <person name="Rosen B."/>
            <person name="Silverstein K.A."/>
            <person name="Tang H."/>
            <person name="Rombauts S."/>
            <person name="Zhao P.X."/>
            <person name="Zhou P."/>
            <person name="Barbe V."/>
            <person name="Bardou P."/>
            <person name="Bechner M."/>
            <person name="Bellec A."/>
            <person name="Berger A."/>
            <person name="Berges H."/>
            <person name="Bidwell S."/>
            <person name="Bisseling T."/>
            <person name="Choisne N."/>
            <person name="Couloux A."/>
            <person name="Denny R."/>
            <person name="Deshpande S."/>
            <person name="Dai X."/>
            <person name="Doyle J.J."/>
            <person name="Dudez A.M."/>
            <person name="Farmer A.D."/>
            <person name="Fouteau S."/>
            <person name="Franken C."/>
            <person name="Gibelin C."/>
            <person name="Gish J."/>
            <person name="Goldstein S."/>
            <person name="Gonzalez A.J."/>
            <person name="Green P.J."/>
            <person name="Hallab A."/>
            <person name="Hartog M."/>
            <person name="Hua A."/>
            <person name="Humphray S.J."/>
            <person name="Jeong D.H."/>
            <person name="Jing Y."/>
            <person name="Jocker A."/>
            <person name="Kenton S.M."/>
            <person name="Kim D.J."/>
            <person name="Klee K."/>
            <person name="Lai H."/>
            <person name="Lang C."/>
            <person name="Lin S."/>
            <person name="Macmil S.L."/>
            <person name="Magdelenat G."/>
            <person name="Matthews L."/>
            <person name="McCorrison J."/>
            <person name="Monaghan E.L."/>
            <person name="Mun J.H."/>
            <person name="Najar F.Z."/>
            <person name="Nicholson C."/>
            <person name="Noirot C."/>
            <person name="O'Bleness M."/>
            <person name="Paule C.R."/>
            <person name="Poulain J."/>
            <person name="Prion F."/>
            <person name="Qin B."/>
            <person name="Qu C."/>
            <person name="Retzel E.F."/>
            <person name="Riddle C."/>
            <person name="Sallet E."/>
            <person name="Samain S."/>
            <person name="Samson N."/>
            <person name="Sanders I."/>
            <person name="Saurat O."/>
            <person name="Scarpelli C."/>
            <person name="Schiex T."/>
            <person name="Segurens B."/>
            <person name="Severin A.J."/>
            <person name="Sherrier D.J."/>
            <person name="Shi R."/>
            <person name="Sims S."/>
            <person name="Singer S.R."/>
            <person name="Sinharoy S."/>
            <person name="Sterck L."/>
            <person name="Viollet A."/>
            <person name="Wang B.B."/>
            <person name="Wang K."/>
            <person name="Wang M."/>
            <person name="Wang X."/>
            <person name="Warfsmann J."/>
            <person name="Weissenbach J."/>
            <person name="White D.D."/>
            <person name="White J.D."/>
            <person name="Wiley G.B."/>
            <person name="Wincker P."/>
            <person name="Xing Y."/>
            <person name="Yang L."/>
            <person name="Yao Z."/>
            <person name="Ying F."/>
            <person name="Zhai J."/>
            <person name="Zhou L."/>
            <person name="Zuber A."/>
            <person name="Denarie J."/>
            <person name="Dixon R.A."/>
            <person name="May G.D."/>
            <person name="Schwartz D.C."/>
            <person name="Rogers J."/>
            <person name="Quetier F."/>
            <person name="Town C.D."/>
            <person name="Roe B.A."/>
        </authorList>
    </citation>
    <scope>NUCLEOTIDE SEQUENCE [LARGE SCALE GENOMIC DNA]</scope>
    <source>
        <strain evidence="2">A17</strain>
        <strain evidence="3 4">cv. Jemalong A17</strain>
    </source>
</reference>
<accession>A0A072V2M7</accession>
<keyword evidence="4" id="KW-1185">Reference proteome</keyword>
<feature type="transmembrane region" description="Helical" evidence="1">
    <location>
        <begin position="36"/>
        <end position="56"/>
    </location>
</feature>
<evidence type="ECO:0000313" key="2">
    <source>
        <dbReference type="EMBL" id="KEH36117.1"/>
    </source>
</evidence>
<reference evidence="2 4" key="2">
    <citation type="journal article" date="2014" name="BMC Genomics">
        <title>An improved genome release (version Mt4.0) for the model legume Medicago truncatula.</title>
        <authorList>
            <person name="Tang H."/>
            <person name="Krishnakumar V."/>
            <person name="Bidwell S."/>
            <person name="Rosen B."/>
            <person name="Chan A."/>
            <person name="Zhou S."/>
            <person name="Gentzbittel L."/>
            <person name="Childs K.L."/>
            <person name="Yandell M."/>
            <person name="Gundlach H."/>
            <person name="Mayer K.F."/>
            <person name="Schwartz D.C."/>
            <person name="Town C.D."/>
        </authorList>
    </citation>
    <scope>GENOME REANNOTATION</scope>
    <source>
        <strain evidence="2">A17</strain>
        <strain evidence="3 4">cv. Jemalong A17</strain>
    </source>
</reference>
<proteinExistence type="predicted"/>
<keyword evidence="1" id="KW-0472">Membrane</keyword>
<dbReference type="AlphaFoldDB" id="A0A072V2M7"/>
<organism evidence="2 4">
    <name type="scientific">Medicago truncatula</name>
    <name type="common">Barrel medic</name>
    <name type="synonym">Medicago tribuloides</name>
    <dbReference type="NCBI Taxonomy" id="3880"/>
    <lineage>
        <taxon>Eukaryota</taxon>
        <taxon>Viridiplantae</taxon>
        <taxon>Streptophyta</taxon>
        <taxon>Embryophyta</taxon>
        <taxon>Tracheophyta</taxon>
        <taxon>Spermatophyta</taxon>
        <taxon>Magnoliopsida</taxon>
        <taxon>eudicotyledons</taxon>
        <taxon>Gunneridae</taxon>
        <taxon>Pentapetalae</taxon>
        <taxon>rosids</taxon>
        <taxon>fabids</taxon>
        <taxon>Fabales</taxon>
        <taxon>Fabaceae</taxon>
        <taxon>Papilionoideae</taxon>
        <taxon>50 kb inversion clade</taxon>
        <taxon>NPAAA clade</taxon>
        <taxon>Hologalegina</taxon>
        <taxon>IRL clade</taxon>
        <taxon>Trifolieae</taxon>
        <taxon>Medicago</taxon>
    </lineage>
</organism>
<keyword evidence="1" id="KW-1133">Transmembrane helix</keyword>
<dbReference type="EMBL" id="CM001219">
    <property type="protein sequence ID" value="KEH36117.1"/>
    <property type="molecule type" value="Genomic_DNA"/>
</dbReference>
<keyword evidence="1 2" id="KW-0812">Transmembrane</keyword>
<evidence type="ECO:0000313" key="3">
    <source>
        <dbReference type="EnsemblPlants" id="KEH36117"/>
    </source>
</evidence>
<feature type="transmembrane region" description="Helical" evidence="1">
    <location>
        <begin position="68"/>
        <end position="85"/>
    </location>
</feature>